<dbReference type="CDD" id="cd16914">
    <property type="entry name" value="EcfT"/>
    <property type="match status" value="1"/>
</dbReference>
<feature type="transmembrane region" description="Helical" evidence="6">
    <location>
        <begin position="141"/>
        <end position="157"/>
    </location>
</feature>
<keyword evidence="3 6" id="KW-0812">Transmembrane</keyword>
<proteinExistence type="predicted"/>
<evidence type="ECO:0000256" key="6">
    <source>
        <dbReference type="SAM" id="Phobius"/>
    </source>
</evidence>
<dbReference type="PANTHER" id="PTHR34857:SF2">
    <property type="entry name" value="SLL0384 PROTEIN"/>
    <property type="match status" value="1"/>
</dbReference>
<comment type="subcellular location">
    <subcellularLocation>
        <location evidence="1">Membrane</location>
        <topology evidence="1">Multi-pass membrane protein</topology>
    </subcellularLocation>
</comment>
<evidence type="ECO:0000256" key="5">
    <source>
        <dbReference type="ARBA" id="ARBA00023136"/>
    </source>
</evidence>
<dbReference type="PANTHER" id="PTHR34857">
    <property type="entry name" value="SLL0384 PROTEIN"/>
    <property type="match status" value="1"/>
</dbReference>
<evidence type="ECO:0000256" key="1">
    <source>
        <dbReference type="ARBA" id="ARBA00004141"/>
    </source>
</evidence>
<keyword evidence="4 6" id="KW-1133">Transmembrane helix</keyword>
<dbReference type="InterPro" id="IPR051611">
    <property type="entry name" value="ECF_transporter_component"/>
</dbReference>
<evidence type="ECO:0000313" key="7">
    <source>
        <dbReference type="EMBL" id="MBC6008858.1"/>
    </source>
</evidence>
<gene>
    <name evidence="7" type="ORF">H8909_01085</name>
</gene>
<dbReference type="RefSeq" id="WP_187011518.1">
    <property type="nucleotide sequence ID" value="NZ_JACRWG010000002.1"/>
</dbReference>
<feature type="transmembrane region" description="Helical" evidence="6">
    <location>
        <begin position="78"/>
        <end position="94"/>
    </location>
</feature>
<evidence type="ECO:0008006" key="9">
    <source>
        <dbReference type="Google" id="ProtNLM"/>
    </source>
</evidence>
<name>A0ABR7K816_9FIRM</name>
<dbReference type="Pfam" id="PF02361">
    <property type="entry name" value="CbiQ"/>
    <property type="match status" value="1"/>
</dbReference>
<evidence type="ECO:0000313" key="8">
    <source>
        <dbReference type="Proteomes" id="UP000603474"/>
    </source>
</evidence>
<comment type="caution">
    <text evidence="7">The sequence shown here is derived from an EMBL/GenBank/DDBJ whole genome shotgun (WGS) entry which is preliminary data.</text>
</comment>
<evidence type="ECO:0000256" key="4">
    <source>
        <dbReference type="ARBA" id="ARBA00022989"/>
    </source>
</evidence>
<accession>A0ABR7K816</accession>
<dbReference type="EMBL" id="JACRWG010000002">
    <property type="protein sequence ID" value="MBC6008858.1"/>
    <property type="molecule type" value="Genomic_DNA"/>
</dbReference>
<sequence>MKNIQKAIKRVHQIDALSKRTTILSAIHPTYKILIVLLYLIITASYSIHNIYIVVMFLPLLLFSMLGEINLFKCLGELKPLVALLLFMGTPFLFFKGYGITCFIVLALKGIFALLFSYILMTTTSMEELCMGLSKLKVPQSLIVVIMLIQRYLILFFKETDKTLLAYSLRAPGQKGISIKTWGTLVGSMMLRSIDRAMNVYQSMMLRGFKGVMPLQSQKYDYKLSKLTFGIMCILLLFLKGVTL</sequence>
<organism evidence="7 8">
    <name type="scientific">Catenibacterium faecis</name>
    <dbReference type="NCBI Taxonomy" id="2764323"/>
    <lineage>
        <taxon>Bacteria</taxon>
        <taxon>Bacillati</taxon>
        <taxon>Bacillota</taxon>
        <taxon>Erysipelotrichia</taxon>
        <taxon>Erysipelotrichales</taxon>
        <taxon>Coprobacillaceae</taxon>
        <taxon>Catenibacterium</taxon>
    </lineage>
</organism>
<reference evidence="7 8" key="1">
    <citation type="submission" date="2020-08" db="EMBL/GenBank/DDBJ databases">
        <authorList>
            <person name="Liu C."/>
            <person name="Sun Q."/>
        </authorList>
    </citation>
    <scope>NUCLEOTIDE SEQUENCE [LARGE SCALE GENOMIC DNA]</scope>
    <source>
        <strain evidence="7 8">NSJ-22</strain>
    </source>
</reference>
<keyword evidence="2" id="KW-1003">Cell membrane</keyword>
<protein>
    <recommendedName>
        <fullName evidence="9">Cobalt ECF transporter T component CbiQ</fullName>
    </recommendedName>
</protein>
<evidence type="ECO:0000256" key="2">
    <source>
        <dbReference type="ARBA" id="ARBA00022475"/>
    </source>
</evidence>
<keyword evidence="8" id="KW-1185">Reference proteome</keyword>
<feature type="transmembrane region" description="Helical" evidence="6">
    <location>
        <begin position="100"/>
        <end position="120"/>
    </location>
</feature>
<keyword evidence="5 6" id="KW-0472">Membrane</keyword>
<dbReference type="InterPro" id="IPR003339">
    <property type="entry name" value="ABC/ECF_trnsptr_transmembrane"/>
</dbReference>
<dbReference type="Proteomes" id="UP000603474">
    <property type="component" value="Unassembled WGS sequence"/>
</dbReference>
<evidence type="ECO:0000256" key="3">
    <source>
        <dbReference type="ARBA" id="ARBA00022692"/>
    </source>
</evidence>